<feature type="compositionally biased region" description="Basic and acidic residues" evidence="1">
    <location>
        <begin position="82"/>
        <end position="103"/>
    </location>
</feature>
<gene>
    <name evidence="2" type="ORF">KC19_3G213300</name>
</gene>
<reference evidence="2" key="1">
    <citation type="submission" date="2020-06" db="EMBL/GenBank/DDBJ databases">
        <title>WGS assembly of Ceratodon purpureus strain R40.</title>
        <authorList>
            <person name="Carey S.B."/>
            <person name="Jenkins J."/>
            <person name="Shu S."/>
            <person name="Lovell J.T."/>
            <person name="Sreedasyam A."/>
            <person name="Maumus F."/>
            <person name="Tiley G.P."/>
            <person name="Fernandez-Pozo N."/>
            <person name="Barry K."/>
            <person name="Chen C."/>
            <person name="Wang M."/>
            <person name="Lipzen A."/>
            <person name="Daum C."/>
            <person name="Saski C.A."/>
            <person name="Payton A.C."/>
            <person name="Mcbreen J.C."/>
            <person name="Conrad R.E."/>
            <person name="Kollar L.M."/>
            <person name="Olsson S."/>
            <person name="Huttunen S."/>
            <person name="Landis J.B."/>
            <person name="Wickett N.J."/>
            <person name="Johnson M.G."/>
            <person name="Rensing S.A."/>
            <person name="Grimwood J."/>
            <person name="Schmutz J."/>
            <person name="Mcdaniel S.F."/>
        </authorList>
    </citation>
    <scope>NUCLEOTIDE SEQUENCE</scope>
    <source>
        <strain evidence="2">R40</strain>
    </source>
</reference>
<organism evidence="2 3">
    <name type="scientific">Ceratodon purpureus</name>
    <name type="common">Fire moss</name>
    <name type="synonym">Dicranum purpureum</name>
    <dbReference type="NCBI Taxonomy" id="3225"/>
    <lineage>
        <taxon>Eukaryota</taxon>
        <taxon>Viridiplantae</taxon>
        <taxon>Streptophyta</taxon>
        <taxon>Embryophyta</taxon>
        <taxon>Bryophyta</taxon>
        <taxon>Bryophytina</taxon>
        <taxon>Bryopsida</taxon>
        <taxon>Dicranidae</taxon>
        <taxon>Pseudoditrichales</taxon>
        <taxon>Ditrichaceae</taxon>
        <taxon>Ceratodon</taxon>
    </lineage>
</organism>
<feature type="compositionally biased region" description="Basic residues" evidence="1">
    <location>
        <begin position="51"/>
        <end position="61"/>
    </location>
</feature>
<name>A0A8T0INT4_CERPU</name>
<dbReference type="EMBL" id="CM026423">
    <property type="protein sequence ID" value="KAG0584491.1"/>
    <property type="molecule type" value="Genomic_DNA"/>
</dbReference>
<sequence>MGSKKNKLARAPASARRKLRLEINQRRKEEIEHQSELERLRVLRAAQKRKYHRAWRARTRKTRDEVTEQEDIGSGAGPAGDYSREEHNTSEHEVLKSPLRDQEVESAGNETSGGMSDEENILLTPGTDFTADEGEDSDRGRVTRARNRKCRIAAERGVSYLMQLLEAGFTDEEKKLVLHLFFADERIRALDPELSTTVLLMKVCKSC</sequence>
<proteinExistence type="predicted"/>
<evidence type="ECO:0000313" key="3">
    <source>
        <dbReference type="Proteomes" id="UP000822688"/>
    </source>
</evidence>
<dbReference type="AlphaFoldDB" id="A0A8T0INT4"/>
<dbReference type="Proteomes" id="UP000822688">
    <property type="component" value="Chromosome 3"/>
</dbReference>
<protein>
    <submittedName>
        <fullName evidence="2">Uncharacterized protein</fullName>
    </submittedName>
</protein>
<evidence type="ECO:0000256" key="1">
    <source>
        <dbReference type="SAM" id="MobiDB-lite"/>
    </source>
</evidence>
<keyword evidence="3" id="KW-1185">Reference proteome</keyword>
<comment type="caution">
    <text evidence="2">The sequence shown here is derived from an EMBL/GenBank/DDBJ whole genome shotgun (WGS) entry which is preliminary data.</text>
</comment>
<accession>A0A8T0INT4</accession>
<feature type="region of interest" description="Disordered" evidence="1">
    <location>
        <begin position="51"/>
        <end position="142"/>
    </location>
</feature>
<evidence type="ECO:0000313" key="2">
    <source>
        <dbReference type="EMBL" id="KAG0584491.1"/>
    </source>
</evidence>